<organism evidence="2 3">
    <name type="scientific">Maudiozyma humilis</name>
    <name type="common">Sour dough yeast</name>
    <name type="synonym">Kazachstania humilis</name>
    <dbReference type="NCBI Taxonomy" id="51915"/>
    <lineage>
        <taxon>Eukaryota</taxon>
        <taxon>Fungi</taxon>
        <taxon>Dikarya</taxon>
        <taxon>Ascomycota</taxon>
        <taxon>Saccharomycotina</taxon>
        <taxon>Saccharomycetes</taxon>
        <taxon>Saccharomycetales</taxon>
        <taxon>Saccharomycetaceae</taxon>
        <taxon>Maudiozyma</taxon>
    </lineage>
</organism>
<evidence type="ECO:0000313" key="3">
    <source>
        <dbReference type="Proteomes" id="UP001377567"/>
    </source>
</evidence>
<reference evidence="2 3" key="1">
    <citation type="journal article" date="2023" name="Elife">
        <title>Identification of key yeast species and microbe-microbe interactions impacting larval growth of Drosophila in the wild.</title>
        <authorList>
            <person name="Mure A."/>
            <person name="Sugiura Y."/>
            <person name="Maeda R."/>
            <person name="Honda K."/>
            <person name="Sakurai N."/>
            <person name="Takahashi Y."/>
            <person name="Watada M."/>
            <person name="Katoh T."/>
            <person name="Gotoh A."/>
            <person name="Gotoh Y."/>
            <person name="Taniguchi I."/>
            <person name="Nakamura K."/>
            <person name="Hayashi T."/>
            <person name="Katayama T."/>
            <person name="Uemura T."/>
            <person name="Hattori Y."/>
        </authorList>
    </citation>
    <scope>NUCLEOTIDE SEQUENCE [LARGE SCALE GENOMIC DNA]</scope>
    <source>
        <strain evidence="2 3">KH-74</strain>
    </source>
</reference>
<comment type="caution">
    <text evidence="2">The sequence shown here is derived from an EMBL/GenBank/DDBJ whole genome shotgun (WGS) entry which is preliminary data.</text>
</comment>
<dbReference type="Pfam" id="PF08624">
    <property type="entry name" value="CRC_subunit"/>
    <property type="match status" value="1"/>
</dbReference>
<dbReference type="InterPro" id="IPR013933">
    <property type="entry name" value="CRC_Rsc7/Swp82"/>
</dbReference>
<protein>
    <submittedName>
        <fullName evidence="2">Swp82 protein</fullName>
    </submittedName>
</protein>
<feature type="region of interest" description="Disordered" evidence="1">
    <location>
        <begin position="369"/>
        <end position="409"/>
    </location>
</feature>
<name>A0AAV5RRX7_MAUHU</name>
<evidence type="ECO:0000256" key="1">
    <source>
        <dbReference type="SAM" id="MobiDB-lite"/>
    </source>
</evidence>
<dbReference type="EMBL" id="BTGD01000001">
    <property type="protein sequence ID" value="GMM53907.1"/>
    <property type="molecule type" value="Genomic_DNA"/>
</dbReference>
<feature type="region of interest" description="Disordered" evidence="1">
    <location>
        <begin position="234"/>
        <end position="270"/>
    </location>
</feature>
<proteinExistence type="predicted"/>
<feature type="compositionally biased region" description="Low complexity" evidence="1">
    <location>
        <begin position="377"/>
        <end position="404"/>
    </location>
</feature>
<accession>A0AAV5RRX7</accession>
<evidence type="ECO:0000313" key="2">
    <source>
        <dbReference type="EMBL" id="GMM53907.1"/>
    </source>
</evidence>
<sequence length="645" mass="69964">MTPHPLGTVRRVSPETLRLHRLFVIKHTVPLANQRELLQGPLDAAPAKAVRPPAGAFDTRADTAGLLEYPLTQRDPVGERKVSVYGQLLYGAHFLFTTFSLARHGMTLFVLVPDLMRALHCGTADPNAFLQRHPQLLPLTATPEDTQFLRDMELLGPAEGEGAVGETPLQYVTARSAYVVFGAATVASAHRVADDYWETLAKQQGMSPHHRVYTVPHELLQLLHTLQPALCRPAGAAGAAEPPSPEEEKEGSAETPEFATQGPGDEPSSEARAEYLAAFARGEHVAQPMPGQGLSDPLELAAQFRVPKYHSKNSFLQATQAHALDLPIGLDPALLAAQATSATPGSGIDGTVGSMASFASAVRNNTPGGVSGATPYSDAVDSDATTAAASPVAMPQGQGQPQPQAHTSRPMSRMLSNLLMDSGASATAATNATTNGNAAASPMDTPHPYAKNNPVLNINGWKFETLPLRENPVQMQTVVPREKEGEIADDTPLYTMRGLPVYRMAPLLHRLRRLTPNQIRELEYSHDALVLNTGVQRARALREHRWRRYWQYKAGVALAGENDALSEKALQRALLRAVTQYRDVREVYNAETNCDEVHTTKRVANANMWGCANVAALPPPYAPVPPEVVAKQLREQRARERRGSR</sequence>
<keyword evidence="3" id="KW-1185">Reference proteome</keyword>
<dbReference type="Proteomes" id="UP001377567">
    <property type="component" value="Unassembled WGS sequence"/>
</dbReference>
<gene>
    <name evidence="2" type="ORF">DAKH74_005230</name>
</gene>
<dbReference type="AlphaFoldDB" id="A0AAV5RRX7"/>